<dbReference type="AlphaFoldDB" id="A0A5M6D5B8"/>
<protein>
    <submittedName>
        <fullName evidence="8">DUF1592 domain-containing protein</fullName>
    </submittedName>
</protein>
<reference evidence="8 9" key="1">
    <citation type="submission" date="2019-08" db="EMBL/GenBank/DDBJ databases">
        <authorList>
            <person name="Dhanesh K."/>
            <person name="Kumar G."/>
            <person name="Sasikala C."/>
            <person name="Venkata Ramana C."/>
        </authorList>
    </citation>
    <scope>NUCLEOTIDE SEQUENCE [LARGE SCALE GENOMIC DNA]</scope>
    <source>
        <strain evidence="8 9">JC645</strain>
    </source>
</reference>
<feature type="domain" description="DUF1587" evidence="3">
    <location>
        <begin position="201"/>
        <end position="265"/>
    </location>
</feature>
<proteinExistence type="predicted"/>
<dbReference type="InterPro" id="IPR011478">
    <property type="entry name" value="DUF1585"/>
</dbReference>
<dbReference type="Pfam" id="PF07637">
    <property type="entry name" value="PSD5"/>
    <property type="match status" value="1"/>
</dbReference>
<dbReference type="Proteomes" id="UP000324479">
    <property type="component" value="Unassembled WGS sequence"/>
</dbReference>
<feature type="compositionally biased region" description="Low complexity" evidence="1">
    <location>
        <begin position="67"/>
        <end position="93"/>
    </location>
</feature>
<feature type="compositionally biased region" description="Pro residues" evidence="1">
    <location>
        <begin position="552"/>
        <end position="561"/>
    </location>
</feature>
<evidence type="ECO:0000259" key="4">
    <source>
        <dbReference type="Pfam" id="PF07627"/>
    </source>
</evidence>
<comment type="caution">
    <text evidence="8">The sequence shown here is derived from an EMBL/GenBank/DDBJ whole genome shotgun (WGS) entry which is preliminary data.</text>
</comment>
<evidence type="ECO:0000313" key="9">
    <source>
        <dbReference type="Proteomes" id="UP000324479"/>
    </source>
</evidence>
<evidence type="ECO:0000259" key="7">
    <source>
        <dbReference type="Pfam" id="PF07637"/>
    </source>
</evidence>
<gene>
    <name evidence="8" type="ORF">FYK55_16280</name>
</gene>
<dbReference type="Pfam" id="PF07631">
    <property type="entry name" value="PSD4"/>
    <property type="match status" value="1"/>
</dbReference>
<evidence type="ECO:0000259" key="2">
    <source>
        <dbReference type="Pfam" id="PF07624"/>
    </source>
</evidence>
<feature type="region of interest" description="Disordered" evidence="1">
    <location>
        <begin position="67"/>
        <end position="100"/>
    </location>
</feature>
<dbReference type="InterPro" id="IPR013043">
    <property type="entry name" value="DUF1595"/>
</dbReference>
<feature type="domain" description="DUF1595" evidence="7">
    <location>
        <begin position="289"/>
        <end position="349"/>
    </location>
</feature>
<keyword evidence="9" id="KW-1185">Reference proteome</keyword>
<dbReference type="InterPro" id="IPR013042">
    <property type="entry name" value="DUF1592"/>
</dbReference>
<evidence type="ECO:0000259" key="5">
    <source>
        <dbReference type="Pfam" id="PF07631"/>
    </source>
</evidence>
<evidence type="ECO:0000313" key="8">
    <source>
        <dbReference type="EMBL" id="KAA5541770.1"/>
    </source>
</evidence>
<evidence type="ECO:0000259" key="6">
    <source>
        <dbReference type="Pfam" id="PF07635"/>
    </source>
</evidence>
<organism evidence="8 9">
    <name type="scientific">Roseiconus nitratireducens</name>
    <dbReference type="NCBI Taxonomy" id="2605748"/>
    <lineage>
        <taxon>Bacteria</taxon>
        <taxon>Pseudomonadati</taxon>
        <taxon>Planctomycetota</taxon>
        <taxon>Planctomycetia</taxon>
        <taxon>Pirellulales</taxon>
        <taxon>Pirellulaceae</taxon>
        <taxon>Roseiconus</taxon>
    </lineage>
</organism>
<feature type="region of interest" description="Disordered" evidence="1">
    <location>
        <begin position="550"/>
        <end position="584"/>
    </location>
</feature>
<feature type="domain" description="DUF1592" evidence="5">
    <location>
        <begin position="360"/>
        <end position="497"/>
    </location>
</feature>
<dbReference type="InterPro" id="IPR013036">
    <property type="entry name" value="DUF1587"/>
</dbReference>
<dbReference type="InterPro" id="IPR013039">
    <property type="entry name" value="DUF1588"/>
</dbReference>
<dbReference type="InterPro" id="IPR011429">
    <property type="entry name" value="Cyt_c_Planctomycete-type"/>
</dbReference>
<feature type="domain" description="Cytochrome C Planctomycete-type" evidence="6">
    <location>
        <begin position="117"/>
        <end position="164"/>
    </location>
</feature>
<evidence type="ECO:0000256" key="1">
    <source>
        <dbReference type="SAM" id="MobiDB-lite"/>
    </source>
</evidence>
<dbReference type="EMBL" id="VWOX01000009">
    <property type="protein sequence ID" value="KAA5541770.1"/>
    <property type="molecule type" value="Genomic_DNA"/>
</dbReference>
<feature type="domain" description="DUF1585" evidence="2">
    <location>
        <begin position="630"/>
        <end position="702"/>
    </location>
</feature>
<sequence>MFAAPTGHWKWPRARAPRVETPWRAGDVRRTVPRWAWLCRTALCWAGLATISCWPVALVDSVRAAEPPADVPSAVPSASAPSEAASSNAAGDDQQGDGHDVPLMTESDAVELVRQYCVDCHQGEGAEAGLDLAEFSSAAEVVDSIETWNKIADRIHEGQMPPEGSDAPTGDVRGAMVTWIRKTIHRAVCEDGISPGGPMLRRLNRTEYANTVRDLLGIHVNAGHALPVDGAGGEGFDNAAETLFISPIYAEKYLDAARSALGHALRDPGARNRIIVAEPDAERTPREAAAAVLNAFLPRAFRRPVDASEVDQYLDLFQSVYDQDQSFLPAIRFALEGAMVSPKFLFLWEEPNRSETPQPISQYELASRLSYFLWSSMPDQELMKLAAEGKLHQDDVLATQVARMLHSDVDRRGLRRDSKVRGFATSFIEQWLGTRALGREFKPDKSVAGRYDSELEGGMKYEPIFFFEDLLSENRSLLNLIDSDFTYVNRRLAGHYRVKGEFREQPKRVDLPEDSPRGGVLGMSAVLAVSSYAHRTSPVLRGKWILETLLGTPPPPPPPNVPELDEGGETAQPTSLRERLEQHRADPTCASCHNAMDPLGFGLENFDVLGRWRTEADGVPIDASGVLPGGATFAGPGELKSLLLQRKDQFIRHLTSKMLGYALARGLTNEDRCVAEAIAEKLAQDDYRAQTLVVEIVKSVPFRFKQGQNEQAVVGPVPAAVQDQDPTHEQLSE</sequence>
<name>A0A5M6D5B8_9BACT</name>
<dbReference type="Pfam" id="PF07624">
    <property type="entry name" value="PSD2"/>
    <property type="match status" value="1"/>
</dbReference>
<dbReference type="Pfam" id="PF07627">
    <property type="entry name" value="PSCyt3"/>
    <property type="match status" value="1"/>
</dbReference>
<evidence type="ECO:0000259" key="3">
    <source>
        <dbReference type="Pfam" id="PF07626"/>
    </source>
</evidence>
<accession>A0A5M6D5B8</accession>
<feature type="domain" description="DUF1588" evidence="4">
    <location>
        <begin position="517"/>
        <end position="615"/>
    </location>
</feature>
<dbReference type="Pfam" id="PF07635">
    <property type="entry name" value="PSCyt1"/>
    <property type="match status" value="1"/>
</dbReference>
<dbReference type="Pfam" id="PF07626">
    <property type="entry name" value="PSD3"/>
    <property type="match status" value="1"/>
</dbReference>